<evidence type="ECO:0000313" key="2">
    <source>
        <dbReference type="EMBL" id="SNQ45832.1"/>
    </source>
</evidence>
<protein>
    <submittedName>
        <fullName evidence="2">Uncharacterized protein</fullName>
    </submittedName>
</protein>
<dbReference type="Proteomes" id="UP000234331">
    <property type="component" value="Unassembled WGS sequence"/>
</dbReference>
<name>A0A2I2KJI3_9ACTN</name>
<accession>A0A2I2KJI3</accession>
<keyword evidence="3" id="KW-1185">Reference proteome</keyword>
<proteinExistence type="predicted"/>
<dbReference type="AlphaFoldDB" id="A0A2I2KJI3"/>
<evidence type="ECO:0000313" key="3">
    <source>
        <dbReference type="Proteomes" id="UP000234331"/>
    </source>
</evidence>
<feature type="region of interest" description="Disordered" evidence="1">
    <location>
        <begin position="239"/>
        <end position="263"/>
    </location>
</feature>
<reference evidence="2 3" key="1">
    <citation type="submission" date="2017-06" db="EMBL/GenBank/DDBJ databases">
        <authorList>
            <person name="Kim H.J."/>
            <person name="Triplett B.A."/>
        </authorList>
    </citation>
    <scope>NUCLEOTIDE SEQUENCE [LARGE SCALE GENOMIC DNA]</scope>
    <source>
        <strain evidence="2">FRACA_ARgP5</strain>
    </source>
</reference>
<sequence>MELELLQDVANVVLHRVLADVQLLGDVAVVHALGDEPQHLHLPVGEPGRGQLRPVVLVLDHGRELAEELRRHGRADQALPAVDRPDVRGDLVDRDLLQQVAHRPRLDRVVEVGLLVTDRQHHDLRARHRFLDGAGRVDSAAPRHPHVHEHNVRGHLLRHGHCLGTIRGLADDLDVNLLAEHHLQPATEQCVVVDDEHPDRIRLRRRRQHLLSALLIHRHLTSLDHLHPGYATPRDYTRGGVPCTPTPEANGPTPPGGRDLQIV</sequence>
<evidence type="ECO:0000256" key="1">
    <source>
        <dbReference type="SAM" id="MobiDB-lite"/>
    </source>
</evidence>
<organism evidence="2 3">
    <name type="scientific">Frankia canadensis</name>
    <dbReference type="NCBI Taxonomy" id="1836972"/>
    <lineage>
        <taxon>Bacteria</taxon>
        <taxon>Bacillati</taxon>
        <taxon>Actinomycetota</taxon>
        <taxon>Actinomycetes</taxon>
        <taxon>Frankiales</taxon>
        <taxon>Frankiaceae</taxon>
        <taxon>Frankia</taxon>
    </lineage>
</organism>
<dbReference type="EMBL" id="FZMO01000018">
    <property type="protein sequence ID" value="SNQ45832.1"/>
    <property type="molecule type" value="Genomic_DNA"/>
</dbReference>
<gene>
    <name evidence="2" type="ORF">FRACA_1140006</name>
</gene>